<reference evidence="2 3" key="1">
    <citation type="journal article" date="2020" name="G3 (Bethesda)">
        <title>Improved Reference Genome for Cyclotella cryptica CCMP332, a Model for Cell Wall Morphogenesis, Salinity Adaptation, and Lipid Production in Diatoms (Bacillariophyta).</title>
        <authorList>
            <person name="Roberts W.R."/>
            <person name="Downey K.M."/>
            <person name="Ruck E.C."/>
            <person name="Traller J.C."/>
            <person name="Alverson A.J."/>
        </authorList>
    </citation>
    <scope>NUCLEOTIDE SEQUENCE [LARGE SCALE GENOMIC DNA]</scope>
    <source>
        <strain evidence="2 3">CCMP332</strain>
    </source>
</reference>
<dbReference type="EMBL" id="JABMIG020000043">
    <property type="protein sequence ID" value="KAL3798824.1"/>
    <property type="molecule type" value="Genomic_DNA"/>
</dbReference>
<dbReference type="Proteomes" id="UP001516023">
    <property type="component" value="Unassembled WGS sequence"/>
</dbReference>
<proteinExistence type="predicted"/>
<dbReference type="AlphaFoldDB" id="A0ABD3QGC8"/>
<organism evidence="2 3">
    <name type="scientific">Cyclotella cryptica</name>
    <dbReference type="NCBI Taxonomy" id="29204"/>
    <lineage>
        <taxon>Eukaryota</taxon>
        <taxon>Sar</taxon>
        <taxon>Stramenopiles</taxon>
        <taxon>Ochrophyta</taxon>
        <taxon>Bacillariophyta</taxon>
        <taxon>Coscinodiscophyceae</taxon>
        <taxon>Thalassiosirophycidae</taxon>
        <taxon>Stephanodiscales</taxon>
        <taxon>Stephanodiscaceae</taxon>
        <taxon>Cyclotella</taxon>
    </lineage>
</organism>
<comment type="caution">
    <text evidence="2">The sequence shown here is derived from an EMBL/GenBank/DDBJ whole genome shotgun (WGS) entry which is preliminary data.</text>
</comment>
<dbReference type="PANTHER" id="PTHR10910:SF62">
    <property type="entry name" value="AT07585P-RELATED"/>
    <property type="match status" value="1"/>
</dbReference>
<dbReference type="PANTHER" id="PTHR10910">
    <property type="entry name" value="EUKARYOTE SPECIFIC DSRNA BINDING PROTEIN"/>
    <property type="match status" value="1"/>
</dbReference>
<dbReference type="Pfam" id="PF02137">
    <property type="entry name" value="A_deamin"/>
    <property type="match status" value="2"/>
</dbReference>
<evidence type="ECO:0000313" key="3">
    <source>
        <dbReference type="Proteomes" id="UP001516023"/>
    </source>
</evidence>
<keyword evidence="3" id="KW-1185">Reference proteome</keyword>
<accession>A0ABD3QGC8</accession>
<dbReference type="PROSITE" id="PS50141">
    <property type="entry name" value="A_DEAMIN_EDITASE"/>
    <property type="match status" value="1"/>
</dbReference>
<gene>
    <name evidence="2" type="ORF">HJC23_004612</name>
</gene>
<evidence type="ECO:0000313" key="2">
    <source>
        <dbReference type="EMBL" id="KAL3798824.1"/>
    </source>
</evidence>
<evidence type="ECO:0000259" key="1">
    <source>
        <dbReference type="PROSITE" id="PS50141"/>
    </source>
</evidence>
<protein>
    <recommendedName>
        <fullName evidence="1">A to I editase domain-containing protein</fullName>
    </recommendedName>
</protein>
<name>A0ABD3QGC8_9STRA</name>
<dbReference type="InterPro" id="IPR002466">
    <property type="entry name" value="A_deamin"/>
</dbReference>
<dbReference type="SMART" id="SM00552">
    <property type="entry name" value="ADEAMc"/>
    <property type="match status" value="1"/>
</dbReference>
<feature type="domain" description="A to I editase" evidence="1">
    <location>
        <begin position="95"/>
        <end position="524"/>
    </location>
</feature>
<sequence>MDQIHSEGAVRHAEKRRRGTCEFANRIARISLKTYQHVVPESYRNVQKQTCVAAIVASFNILDSGNETNGDPNTCDRLQRSKEALSSHEKLQVMGLGVGTKFLSAQTLQDEHQYGAPYGNRIRDCHAEVLARRAFRRQLLEEILTDLQGASLKVNDDYIPILERVRGSRFDNAAEEIRDDSKLTMKTSKSLRSGFMDVDDRNVRYKLKSGVTLHFYASSAPCGNATLKKFVKMEKEVFDMSLGPNRWPQQFHSPIASHSLRLGQFALLVKKDGSTKSDNNEKQAYDISHSEMLQRRQTANNNEKTPQGKTWPYRKDDAWCPPSCSITNFNKGTIHSCSDKICRWNCLGLQGALLMTLLEDPLYMTTLTVGRKFSRAICQRALCCRAEGFRPRKGSNKYRLNHPVLMETNVYMDETGTHSMEGIKAIGQDASFESSNSCWVWWPEKDSHSGYAADCIDGKTGFVINHDDTASTPPALSGVSTSSMLEMLRCIGLSDMSPSALSLDEVIHLKRKLSPDYEDAKDNLLCHRVFQEWRCRYSK</sequence>